<dbReference type="PANTHER" id="PTHR35866:SF1">
    <property type="entry name" value="YKGJ FAMILY CYSTEINE CLUSTER PROTEIN"/>
    <property type="match status" value="1"/>
</dbReference>
<dbReference type="InterPro" id="IPR005358">
    <property type="entry name" value="Puta_zinc/iron-chelating_dom"/>
</dbReference>
<dbReference type="PANTHER" id="PTHR35866">
    <property type="entry name" value="PUTATIVE-RELATED"/>
    <property type="match status" value="1"/>
</dbReference>
<evidence type="ECO:0000313" key="1">
    <source>
        <dbReference type="EMBL" id="MBH9551871.1"/>
    </source>
</evidence>
<dbReference type="Pfam" id="PF03692">
    <property type="entry name" value="CxxCxxCC"/>
    <property type="match status" value="1"/>
</dbReference>
<evidence type="ECO:0000313" key="2">
    <source>
        <dbReference type="Proteomes" id="UP000620139"/>
    </source>
</evidence>
<comment type="caution">
    <text evidence="1">The sequence shown here is derived from an EMBL/GenBank/DDBJ whole genome shotgun (WGS) entry which is preliminary data.</text>
</comment>
<accession>A0A931NDW6</accession>
<dbReference type="EMBL" id="JAEDAL010000001">
    <property type="protein sequence ID" value="MBH9551871.1"/>
    <property type="molecule type" value="Genomic_DNA"/>
</dbReference>
<gene>
    <name evidence="1" type="ORF">I7X43_03315</name>
</gene>
<dbReference type="AlphaFoldDB" id="A0A931NDW6"/>
<protein>
    <submittedName>
        <fullName evidence="1">YkgJ family cysteine cluster protein</fullName>
    </submittedName>
</protein>
<reference evidence="1" key="1">
    <citation type="submission" date="2020-12" db="EMBL/GenBank/DDBJ databases">
        <title>The genome sequence of Inhella sp. 4Y17.</title>
        <authorList>
            <person name="Liu Y."/>
        </authorList>
    </citation>
    <scope>NUCLEOTIDE SEQUENCE</scope>
    <source>
        <strain evidence="1">4Y10</strain>
    </source>
</reference>
<sequence length="140" mass="16045">MSLPLHRVDVDRLDTWTRYRAGLCDRCHAHCCTMPVEVRLPDLVRLGLVDAFEAEHVEVRHLAKRLIQARVVARFNHKDGIFTLARRANGDCLYLDPQTRRCTTYETRPTTCRKHPQVGPRPGFCPYGPRAQANRADPDA</sequence>
<dbReference type="Proteomes" id="UP000620139">
    <property type="component" value="Unassembled WGS sequence"/>
</dbReference>
<proteinExistence type="predicted"/>
<keyword evidence="2" id="KW-1185">Reference proteome</keyword>
<dbReference type="RefSeq" id="WP_198099466.1">
    <property type="nucleotide sequence ID" value="NZ_JAEDAL010000001.1"/>
</dbReference>
<name>A0A931NDW6_9BURK</name>
<organism evidence="1 2">
    <name type="scientific">Inhella gelatinilytica</name>
    <dbReference type="NCBI Taxonomy" id="2795030"/>
    <lineage>
        <taxon>Bacteria</taxon>
        <taxon>Pseudomonadati</taxon>
        <taxon>Pseudomonadota</taxon>
        <taxon>Betaproteobacteria</taxon>
        <taxon>Burkholderiales</taxon>
        <taxon>Sphaerotilaceae</taxon>
        <taxon>Inhella</taxon>
    </lineage>
</organism>